<proteinExistence type="predicted"/>
<dbReference type="HOGENOM" id="CLU_005726_0_0_1"/>
<dbReference type="PANTHER" id="PTHR35871">
    <property type="entry name" value="EXPRESSED PROTEIN"/>
    <property type="match status" value="1"/>
</dbReference>
<dbReference type="GO" id="GO:0003676">
    <property type="term" value="F:nucleic acid binding"/>
    <property type="evidence" value="ECO:0007669"/>
    <property type="project" value="InterPro"/>
</dbReference>
<organism>
    <name type="scientific">Serpula lacrymans var. lacrymans (strain S7.9)</name>
    <name type="common">Dry rot fungus</name>
    <dbReference type="NCBI Taxonomy" id="578457"/>
    <lineage>
        <taxon>Eukaryota</taxon>
        <taxon>Fungi</taxon>
        <taxon>Dikarya</taxon>
        <taxon>Basidiomycota</taxon>
        <taxon>Agaricomycotina</taxon>
        <taxon>Agaricomycetes</taxon>
        <taxon>Agaricomycetidae</taxon>
        <taxon>Boletales</taxon>
        <taxon>Coniophorineae</taxon>
        <taxon>Serpulaceae</taxon>
        <taxon>Serpula</taxon>
    </lineage>
</organism>
<dbReference type="KEGG" id="sla:SERLADRAFT_405828"/>
<dbReference type="RefSeq" id="XP_007314372.1">
    <property type="nucleotide sequence ID" value="XM_007314310.1"/>
</dbReference>
<evidence type="ECO:0000313" key="1">
    <source>
        <dbReference type="EMBL" id="EGO28173.1"/>
    </source>
</evidence>
<dbReference type="Gene3D" id="3.30.420.10">
    <property type="entry name" value="Ribonuclease H-like superfamily/Ribonuclease H"/>
    <property type="match status" value="1"/>
</dbReference>
<dbReference type="Proteomes" id="UP000008064">
    <property type="component" value="Unassembled WGS sequence"/>
</dbReference>
<dbReference type="InterPro" id="IPR036397">
    <property type="entry name" value="RNaseH_sf"/>
</dbReference>
<sequence length="273" mass="30566">MFRLALVDTSGMVGCAGLAGGEIMVSEGSIYECYANKAIDIVEKHYPDKEHIFVYNNAKTHLKRANGALSARHMPKFASKPDSNWGVDVNVRDDNGKPVYSPNGKPSKTKVHMEGATFADGTKQSLYFEPGHPQAGFFKGMAIILSKHGFVAVKFPCSMSRLQIESLLEMTCKARGFTVIFIPKFHCELNFIEQCWGFAKHIYQQYPASSKEADLECNILAALESVPLDTMRRFIDAYKKGLNGKQAGWALKKYHEHCVLPECILRELYTEDI</sequence>
<accession>F8NLC5</accession>
<reference evidence="1" key="1">
    <citation type="submission" date="2011-04" db="EMBL/GenBank/DDBJ databases">
        <title>Evolution of plant cell wall degrading machinery underlies the functional diversity of forest fungi.</title>
        <authorList>
            <consortium name="US DOE Joint Genome Institute (JGI-PGF)"/>
            <person name="Eastwood D.C."/>
            <person name="Floudas D."/>
            <person name="Binder M."/>
            <person name="Majcherczyk A."/>
            <person name="Schneider P."/>
            <person name="Aerts A."/>
            <person name="Asiegbu F.O."/>
            <person name="Baker S.E."/>
            <person name="Barry K."/>
            <person name="Bendiksby M."/>
            <person name="Blumentritt M."/>
            <person name="Coutinho P.M."/>
            <person name="Cullen D."/>
            <person name="Cullen D."/>
            <person name="Gathman A."/>
            <person name="Goodell B."/>
            <person name="Henrissat B."/>
            <person name="Ihrmark K."/>
            <person name="Kauserud H."/>
            <person name="Kohler A."/>
            <person name="LaButti K."/>
            <person name="Lapidus A."/>
            <person name="Lavin J.L."/>
            <person name="Lee Y.-H."/>
            <person name="Lindquist E."/>
            <person name="Lilly W."/>
            <person name="Lucas S."/>
            <person name="Morin E."/>
            <person name="Murat C."/>
            <person name="Oguiza J.A."/>
            <person name="Park J."/>
            <person name="Pisabarro A.G."/>
            <person name="Riley R."/>
            <person name="Rosling A."/>
            <person name="Salamov A."/>
            <person name="Schmidt O."/>
            <person name="Schmutz J."/>
            <person name="Skrede I."/>
            <person name="Stenlid J."/>
            <person name="Wiebenga A."/>
            <person name="Xie X."/>
            <person name="Kues U."/>
            <person name="Hibbett D.S."/>
            <person name="Hoffmeister D."/>
            <person name="Hogberg N."/>
            <person name="Martin F."/>
            <person name="Grigoriev I.V."/>
            <person name="Watkinson S.C."/>
        </authorList>
    </citation>
    <scope>NUCLEOTIDE SEQUENCE</scope>
    <source>
        <strain evidence="1">S7.9</strain>
    </source>
</reference>
<dbReference type="GeneID" id="18812575"/>
<dbReference type="AlphaFoldDB" id="F8NLC5"/>
<protein>
    <recommendedName>
        <fullName evidence="2">Tc1-like transposase DDE domain-containing protein</fullName>
    </recommendedName>
</protein>
<evidence type="ECO:0008006" key="2">
    <source>
        <dbReference type="Google" id="ProtNLM"/>
    </source>
</evidence>
<dbReference type="PANTHER" id="PTHR35871:SF1">
    <property type="entry name" value="CXC1-LIKE CYSTEINE CLUSTER ASSOCIATED WITH KDZ TRANSPOSASES DOMAIN-CONTAINING PROTEIN"/>
    <property type="match status" value="1"/>
</dbReference>
<gene>
    <name evidence="1" type="ORF">SERLADRAFT_405828</name>
</gene>
<dbReference type="OrthoDB" id="2416294at2759"/>
<name>F8NLC5_SERL9</name>
<dbReference type="EMBL" id="GL945430">
    <property type="protein sequence ID" value="EGO28173.1"/>
    <property type="molecule type" value="Genomic_DNA"/>
</dbReference>